<dbReference type="Proteomes" id="UP001197247">
    <property type="component" value="Unassembled WGS sequence"/>
</dbReference>
<organism evidence="1 2">
    <name type="scientific">Kineosporia corallincola</name>
    <dbReference type="NCBI Taxonomy" id="2835133"/>
    <lineage>
        <taxon>Bacteria</taxon>
        <taxon>Bacillati</taxon>
        <taxon>Actinomycetota</taxon>
        <taxon>Actinomycetes</taxon>
        <taxon>Kineosporiales</taxon>
        <taxon>Kineosporiaceae</taxon>
        <taxon>Kineosporia</taxon>
    </lineage>
</organism>
<evidence type="ECO:0000313" key="2">
    <source>
        <dbReference type="Proteomes" id="UP001197247"/>
    </source>
</evidence>
<sequence length="194" mass="21435">MHVTSIVIDAPGMLSSTDMVRDQDAALEMLQELYPHQAATCQRHDLVHRLREDGIMVRIQTHDLSALTDGGVQAGPYGDLRIIHGWLSQYHRRGDYIRPATAFEAAWSRASALLDNGNGVFGVYPLAGARKLPSLEPDGQEHGVGYLLYGSAAWSQALSSAEVHYYRVEDTPDTAVLPELQLPNPSFVEDRPRT</sequence>
<dbReference type="EMBL" id="JAHBAY010000024">
    <property type="protein sequence ID" value="MBT0774175.1"/>
    <property type="molecule type" value="Genomic_DNA"/>
</dbReference>
<reference evidence="1 2" key="1">
    <citation type="submission" date="2021-05" db="EMBL/GenBank/DDBJ databases">
        <title>Kineosporia and Streptomyces sp. nov. two new marine actinobacteria isolated from Coral.</title>
        <authorList>
            <person name="Buangrab K."/>
            <person name="Sutthacheep M."/>
            <person name="Yeemin T."/>
            <person name="Harunari E."/>
            <person name="Igarashi Y."/>
            <person name="Kanchanasin P."/>
            <person name="Tanasupawat S."/>
            <person name="Phongsopitanun W."/>
        </authorList>
    </citation>
    <scope>NUCLEOTIDE SEQUENCE [LARGE SCALE GENOMIC DNA]</scope>
    <source>
        <strain evidence="1 2">J2-2</strain>
    </source>
</reference>
<protein>
    <submittedName>
        <fullName evidence="1">Uncharacterized protein</fullName>
    </submittedName>
</protein>
<name>A0ABS5TTR2_9ACTN</name>
<proteinExistence type="predicted"/>
<gene>
    <name evidence="1" type="ORF">KIH74_34840</name>
</gene>
<evidence type="ECO:0000313" key="1">
    <source>
        <dbReference type="EMBL" id="MBT0774175.1"/>
    </source>
</evidence>
<keyword evidence="2" id="KW-1185">Reference proteome</keyword>
<comment type="caution">
    <text evidence="1">The sequence shown here is derived from an EMBL/GenBank/DDBJ whole genome shotgun (WGS) entry which is preliminary data.</text>
</comment>
<dbReference type="RefSeq" id="WP_214160714.1">
    <property type="nucleotide sequence ID" value="NZ_JAHBAY010000024.1"/>
</dbReference>
<accession>A0ABS5TTR2</accession>